<dbReference type="OrthoDB" id="2454310at2"/>
<dbReference type="Proteomes" id="UP000316626">
    <property type="component" value="Unassembled WGS sequence"/>
</dbReference>
<protein>
    <submittedName>
        <fullName evidence="3">Uncharacterized protein</fullName>
    </submittedName>
</protein>
<sequence length="168" mass="19709">MKKLAVTSKSEKFDFLKYTFFFILILVIVVLVWMNNMSAKKDEVLLNDYVLLDQLSKQEFSENKDAVIQQYEKLQKKYPENYMIAFQLGYTYLGADKIKPATVMYARAMDLNPYLVENPEFMYQYSVALINNEQTENAKTVIDRAKHLSTDEAYQARLTNLIEIIEQN</sequence>
<dbReference type="RefSeq" id="WP_142641113.1">
    <property type="nucleotide sequence ID" value="NZ_VDGI01000002.1"/>
</dbReference>
<keyword evidence="2" id="KW-0812">Transmembrane</keyword>
<feature type="repeat" description="TPR" evidence="1">
    <location>
        <begin position="82"/>
        <end position="115"/>
    </location>
</feature>
<dbReference type="Gene3D" id="1.25.40.10">
    <property type="entry name" value="Tetratricopeptide repeat domain"/>
    <property type="match status" value="1"/>
</dbReference>
<name>A0A544TUT9_9BACI</name>
<keyword evidence="1" id="KW-0802">TPR repeat</keyword>
<keyword evidence="4" id="KW-1185">Reference proteome</keyword>
<feature type="transmembrane region" description="Helical" evidence="2">
    <location>
        <begin position="15"/>
        <end position="34"/>
    </location>
</feature>
<dbReference type="InterPro" id="IPR011990">
    <property type="entry name" value="TPR-like_helical_dom_sf"/>
</dbReference>
<dbReference type="PROSITE" id="PS50005">
    <property type="entry name" value="TPR"/>
    <property type="match status" value="1"/>
</dbReference>
<reference evidence="3 4" key="1">
    <citation type="submission" date="2019-06" db="EMBL/GenBank/DDBJ databases">
        <title>Psychrobacillus vulpis sp. nov., a new species isolated from feces of a red fox that inhabits in The Tablas de Daimiel Natural Park, Albacete, Spain.</title>
        <authorList>
            <person name="Rodriguez M."/>
            <person name="Reina J.C."/>
            <person name="Bejar V."/>
            <person name="Llamas I."/>
        </authorList>
    </citation>
    <scope>NUCLEOTIDE SEQUENCE [LARGE SCALE GENOMIC DNA]</scope>
    <source>
        <strain evidence="3 4">Z8</strain>
    </source>
</reference>
<dbReference type="AlphaFoldDB" id="A0A544TUT9"/>
<dbReference type="InterPro" id="IPR019734">
    <property type="entry name" value="TPR_rpt"/>
</dbReference>
<proteinExistence type="predicted"/>
<accession>A0A544TUT9</accession>
<evidence type="ECO:0000313" key="3">
    <source>
        <dbReference type="EMBL" id="TQR21222.1"/>
    </source>
</evidence>
<gene>
    <name evidence="3" type="ORF">FG384_03170</name>
</gene>
<keyword evidence="2" id="KW-1133">Transmembrane helix</keyword>
<evidence type="ECO:0000256" key="2">
    <source>
        <dbReference type="SAM" id="Phobius"/>
    </source>
</evidence>
<evidence type="ECO:0000256" key="1">
    <source>
        <dbReference type="PROSITE-ProRule" id="PRU00339"/>
    </source>
</evidence>
<keyword evidence="2" id="KW-0472">Membrane</keyword>
<evidence type="ECO:0000313" key="4">
    <source>
        <dbReference type="Proteomes" id="UP000316626"/>
    </source>
</evidence>
<comment type="caution">
    <text evidence="3">The sequence shown here is derived from an EMBL/GenBank/DDBJ whole genome shotgun (WGS) entry which is preliminary data.</text>
</comment>
<dbReference type="SUPFAM" id="SSF48452">
    <property type="entry name" value="TPR-like"/>
    <property type="match status" value="1"/>
</dbReference>
<dbReference type="EMBL" id="VDGI01000002">
    <property type="protein sequence ID" value="TQR21222.1"/>
    <property type="molecule type" value="Genomic_DNA"/>
</dbReference>
<organism evidence="3 4">
    <name type="scientific">Psychrobacillus vulpis</name>
    <dbReference type="NCBI Taxonomy" id="2325572"/>
    <lineage>
        <taxon>Bacteria</taxon>
        <taxon>Bacillati</taxon>
        <taxon>Bacillota</taxon>
        <taxon>Bacilli</taxon>
        <taxon>Bacillales</taxon>
        <taxon>Bacillaceae</taxon>
        <taxon>Psychrobacillus</taxon>
    </lineage>
</organism>